<reference evidence="3" key="2">
    <citation type="submission" date="2019-01" db="UniProtKB">
        <authorList>
            <consortium name="EnsemblPlants"/>
        </authorList>
    </citation>
    <scope>IDENTIFICATION</scope>
    <source>
        <strain evidence="3">cv. Heinz 1706</strain>
    </source>
</reference>
<feature type="compositionally biased region" description="Basic and acidic residues" evidence="2">
    <location>
        <begin position="12"/>
        <end position="32"/>
    </location>
</feature>
<protein>
    <submittedName>
        <fullName evidence="3">Uncharacterized protein</fullName>
    </submittedName>
</protein>
<proteinExistence type="predicted"/>
<dbReference type="EnsemblPlants" id="Solyc09g074150.2.1">
    <property type="protein sequence ID" value="Solyc09g074150.2.1"/>
    <property type="gene ID" value="Solyc09g074150.2"/>
</dbReference>
<evidence type="ECO:0000313" key="3">
    <source>
        <dbReference type="EnsemblPlants" id="Solyc09g074150.2.1"/>
    </source>
</evidence>
<dbReference type="PANTHER" id="PTHR46405:SF9">
    <property type="entry name" value="E3 UBIQUITIN-PROTEIN LIGASE RF298"/>
    <property type="match status" value="1"/>
</dbReference>
<reference evidence="3" key="1">
    <citation type="journal article" date="2012" name="Nature">
        <title>The tomato genome sequence provides insights into fleshy fruit evolution.</title>
        <authorList>
            <consortium name="Tomato Genome Consortium"/>
        </authorList>
    </citation>
    <scope>NUCLEOTIDE SEQUENCE [LARGE SCALE GENOMIC DNA]</scope>
    <source>
        <strain evidence="3">cv. Heinz 1706</strain>
    </source>
</reference>
<keyword evidence="4" id="KW-1185">Reference proteome</keyword>
<dbReference type="InterPro" id="IPR046934">
    <property type="entry name" value="PIR2-like"/>
</dbReference>
<feature type="region of interest" description="Disordered" evidence="2">
    <location>
        <begin position="1"/>
        <end position="43"/>
    </location>
</feature>
<accession>A0A3Q7I6D9</accession>
<feature type="coiled-coil region" evidence="1">
    <location>
        <begin position="375"/>
        <end position="438"/>
    </location>
</feature>
<dbReference type="STRING" id="4081.A0A3Q7I6D9"/>
<evidence type="ECO:0000256" key="1">
    <source>
        <dbReference type="SAM" id="Coils"/>
    </source>
</evidence>
<feature type="compositionally biased region" description="Acidic residues" evidence="2">
    <location>
        <begin position="1"/>
        <end position="11"/>
    </location>
</feature>
<feature type="coiled-coil region" evidence="1">
    <location>
        <begin position="246"/>
        <end position="276"/>
    </location>
</feature>
<evidence type="ECO:0000313" key="4">
    <source>
        <dbReference type="Proteomes" id="UP000004994"/>
    </source>
</evidence>
<evidence type="ECO:0000256" key="2">
    <source>
        <dbReference type="SAM" id="MobiDB-lite"/>
    </source>
</evidence>
<dbReference type="InParanoid" id="A0A3Q7I6D9"/>
<sequence>MVDDNISDDADEKSLAISDREKGSRNKRKFESKIPLGTSSNSHRSSLTEFLRYDLLEKRTKGVTLFKIDPLTSGCPQYDAEQEVGTAPNIDSEDMSACCSFVLDKKLDSSSSGETKKSSHSKMKILVKCNQPLAKESFNNQCLSSPIAPASDTSKVPPIKDNINEKDLDSLSLEPKSSKKVPEHNYFFCDYYVGIPYDKSLGKYVPRNERDENILFLTSHLKTPQEELQEWSDWANEKVMQATWSLGKDQAELKRMRQEKEDAENVHQEKHMLEETTMRRIMEMEQALVNTSSMGETIYSLLNTLDMDNVGLKKDLEAVMLSTGKHAMNVNNALAKEQEALKKCQAADTEKRSFEEDLSAIKHEKTSFSCFRDLLKQEESVKQRFQQQADCLKNEREQLRVKGKVQRHKFREKVERNKQKYKEEIQKCESEISQLRFQSERSITEALKRGIP</sequence>
<name>A0A3Q7I6D9_SOLLC</name>
<organism evidence="3">
    <name type="scientific">Solanum lycopersicum</name>
    <name type="common">Tomato</name>
    <name type="synonym">Lycopersicon esculentum</name>
    <dbReference type="NCBI Taxonomy" id="4081"/>
    <lineage>
        <taxon>Eukaryota</taxon>
        <taxon>Viridiplantae</taxon>
        <taxon>Streptophyta</taxon>
        <taxon>Embryophyta</taxon>
        <taxon>Tracheophyta</taxon>
        <taxon>Spermatophyta</taxon>
        <taxon>Magnoliopsida</taxon>
        <taxon>eudicotyledons</taxon>
        <taxon>Gunneridae</taxon>
        <taxon>Pentapetalae</taxon>
        <taxon>asterids</taxon>
        <taxon>lamiids</taxon>
        <taxon>Solanales</taxon>
        <taxon>Solanaceae</taxon>
        <taxon>Solanoideae</taxon>
        <taxon>Solaneae</taxon>
        <taxon>Solanum</taxon>
        <taxon>Solanum subgen. Lycopersicon</taxon>
    </lineage>
</organism>
<dbReference type="Proteomes" id="UP000004994">
    <property type="component" value="Chromosome 9"/>
</dbReference>
<dbReference type="AlphaFoldDB" id="A0A3Q7I6D9"/>
<dbReference type="Gramene" id="Solyc09g074150.2.1">
    <property type="protein sequence ID" value="Solyc09g074150.2.1"/>
    <property type="gene ID" value="Solyc09g074150.2"/>
</dbReference>
<dbReference type="PANTHER" id="PTHR46405">
    <property type="entry name" value="OS05G0141500 PROTEIN"/>
    <property type="match status" value="1"/>
</dbReference>
<keyword evidence="1" id="KW-0175">Coiled coil</keyword>